<dbReference type="Gene3D" id="3.30.40.10">
    <property type="entry name" value="Zinc/RING finger domain, C3HC4 (zinc finger)"/>
    <property type="match status" value="1"/>
</dbReference>
<dbReference type="Pfam" id="PF17123">
    <property type="entry name" value="zf-RING_11"/>
    <property type="match status" value="1"/>
</dbReference>
<proteinExistence type="predicted"/>
<keyword evidence="1" id="KW-0862">Zinc</keyword>
<dbReference type="PROSITE" id="PS50089">
    <property type="entry name" value="ZF_RING_2"/>
    <property type="match status" value="1"/>
</dbReference>
<dbReference type="InterPro" id="IPR044717">
    <property type="entry name" value="NIC1"/>
</dbReference>
<evidence type="ECO:0000256" key="1">
    <source>
        <dbReference type="PROSITE-ProRule" id="PRU00175"/>
    </source>
</evidence>
<keyword evidence="1" id="KW-0479">Metal-binding</keyword>
<dbReference type="EMBL" id="JBBPBN010000031">
    <property type="protein sequence ID" value="KAK9004302.1"/>
    <property type="molecule type" value="Genomic_DNA"/>
</dbReference>
<keyword evidence="1" id="KW-0863">Zinc-finger</keyword>
<reference evidence="3 4" key="1">
    <citation type="journal article" date="2024" name="G3 (Bethesda)">
        <title>Genome assembly of Hibiscus sabdariffa L. provides insights into metabolisms of medicinal natural products.</title>
        <authorList>
            <person name="Kim T."/>
        </authorList>
    </citation>
    <scope>NUCLEOTIDE SEQUENCE [LARGE SCALE GENOMIC DNA]</scope>
    <source>
        <strain evidence="3">TK-2024</strain>
        <tissue evidence="3">Old leaves</tissue>
    </source>
</reference>
<dbReference type="SUPFAM" id="SSF57850">
    <property type="entry name" value="RING/U-box"/>
    <property type="match status" value="1"/>
</dbReference>
<accession>A0ABR2QUG2</accession>
<evidence type="ECO:0000313" key="4">
    <source>
        <dbReference type="Proteomes" id="UP001396334"/>
    </source>
</evidence>
<dbReference type="InterPro" id="IPR013083">
    <property type="entry name" value="Znf_RING/FYVE/PHD"/>
</dbReference>
<dbReference type="PANTHER" id="PTHR47297:SF3">
    <property type="entry name" value="NICOTINAMIDASE 1"/>
    <property type="match status" value="1"/>
</dbReference>
<comment type="caution">
    <text evidence="3">The sequence shown here is derived from an EMBL/GenBank/DDBJ whole genome shotgun (WGS) entry which is preliminary data.</text>
</comment>
<evidence type="ECO:0000259" key="2">
    <source>
        <dbReference type="PROSITE" id="PS50089"/>
    </source>
</evidence>
<protein>
    <recommendedName>
        <fullName evidence="2">RING-type domain-containing protein</fullName>
    </recommendedName>
</protein>
<sequence length="273" mass="31128">MDECYCHVWEVDLVEIEDQLLENSIFFIEVHATFTYSNSEQDDEELELAAQIDSLETETLRRTHRLPLDRLKSDPQSTIYGILDSMYIRVERFMVDKILDCASRMLGNKHYKNRNVLRMRVDVDVMVEKLPFDVDDDKTPEMIPASEAAVEGLEEVKLDNTIDCAICLDGLSSGCKVKRMPCSHVFHGDCIVNWLDIFVLDFVCSTLYARNCRMLTSLKDVIVYSGAYATFDLPVHVAKDISGALAHPQGSHLLLNKRHVHKTSKTAANLYCM</sequence>
<organism evidence="3 4">
    <name type="scientific">Hibiscus sabdariffa</name>
    <name type="common">roselle</name>
    <dbReference type="NCBI Taxonomy" id="183260"/>
    <lineage>
        <taxon>Eukaryota</taxon>
        <taxon>Viridiplantae</taxon>
        <taxon>Streptophyta</taxon>
        <taxon>Embryophyta</taxon>
        <taxon>Tracheophyta</taxon>
        <taxon>Spermatophyta</taxon>
        <taxon>Magnoliopsida</taxon>
        <taxon>eudicotyledons</taxon>
        <taxon>Gunneridae</taxon>
        <taxon>Pentapetalae</taxon>
        <taxon>rosids</taxon>
        <taxon>malvids</taxon>
        <taxon>Malvales</taxon>
        <taxon>Malvaceae</taxon>
        <taxon>Malvoideae</taxon>
        <taxon>Hibiscus</taxon>
    </lineage>
</organism>
<evidence type="ECO:0000313" key="3">
    <source>
        <dbReference type="EMBL" id="KAK9004302.1"/>
    </source>
</evidence>
<gene>
    <name evidence="3" type="ORF">V6N11_002104</name>
</gene>
<dbReference type="Proteomes" id="UP001396334">
    <property type="component" value="Unassembled WGS sequence"/>
</dbReference>
<dbReference type="PANTHER" id="PTHR47297">
    <property type="match status" value="1"/>
</dbReference>
<keyword evidence="4" id="KW-1185">Reference proteome</keyword>
<name>A0ABR2QUG2_9ROSI</name>
<feature type="domain" description="RING-type" evidence="2">
    <location>
        <begin position="164"/>
        <end position="204"/>
    </location>
</feature>
<dbReference type="InterPro" id="IPR001841">
    <property type="entry name" value="Znf_RING"/>
</dbReference>